<name>A0A4S3J3L8_9EURO</name>
<sequence>MSKIQYRSRRKIPVTLVATVFLVSSYILCVCLIGVLRTSPDPLPNCQVRLWHQLHALFTEHEPHCPSPTLRDSVGLPRFNAIKKSHRLNYINNADEIREPLRVAHDGFTQDMRTLDSERAYYAGSKGIVSAAGGPYLPAFVVTLRMLRRTGSTLPVELFMRDYLEYEPYICEVVLPPLQAQCIILSEIVLGGFGDPRYTIEHYQIKSFAILFSSFESVLWMDADCIPLYNPSPLLSSEPFISTGLVTWPDFWTNTASPLYFQISRQPEPPTTARQATEAGMLLISKKSHWMTLLLAAYYNYYGPSFYYRLLGQGAPGEGDKDTFLQAATAVGEEYYAVSEAVADLGHPDSSGKGVLGAAMLQADPMEDYALTSRGKWRVKDPSVAEAARGFFIHSYNPKFNPGGDLLGEKAQDAKGQPSRLWTASINALQRIGYDAEKVVWEEAKTVACTLEHAFETWKGKSGICEGVQKHWESLFTEVHFGS</sequence>
<dbReference type="GeneID" id="54334428"/>
<dbReference type="VEuPathDB" id="FungiDB:EYZ11_013231"/>
<dbReference type="GO" id="GO:0046354">
    <property type="term" value="P:mannan biosynthetic process"/>
    <property type="evidence" value="ECO:0007669"/>
    <property type="project" value="TreeGrafter"/>
</dbReference>
<reference evidence="12 13" key="1">
    <citation type="submission" date="2019-03" db="EMBL/GenBank/DDBJ databases">
        <title>The genome sequence of a newly discovered highly antifungal drug resistant Aspergillus species, Aspergillus tanneri NIH 1004.</title>
        <authorList>
            <person name="Mounaud S."/>
            <person name="Singh I."/>
            <person name="Joardar V."/>
            <person name="Pakala S."/>
            <person name="Pakala S."/>
            <person name="Venepally P."/>
            <person name="Hoover J."/>
            <person name="Nierman W."/>
            <person name="Chung J."/>
            <person name="Losada L."/>
        </authorList>
    </citation>
    <scope>NUCLEOTIDE SEQUENCE [LARGE SCALE GENOMIC DNA]</scope>
    <source>
        <strain evidence="12 13">NIH1004</strain>
    </source>
</reference>
<evidence type="ECO:0000256" key="10">
    <source>
        <dbReference type="SAM" id="Phobius"/>
    </source>
</evidence>
<evidence type="ECO:0000313" key="12">
    <source>
        <dbReference type="EMBL" id="THC87321.1"/>
    </source>
</evidence>
<keyword evidence="6" id="KW-0735">Signal-anchor</keyword>
<dbReference type="Proteomes" id="UP000308092">
    <property type="component" value="Unassembled WGS sequence"/>
</dbReference>
<evidence type="ECO:0000256" key="4">
    <source>
        <dbReference type="ARBA" id="ARBA00022679"/>
    </source>
</evidence>
<comment type="similarity">
    <text evidence="3">Belongs to the MNN1/MNT family.</text>
</comment>
<keyword evidence="13" id="KW-1185">Reference proteome</keyword>
<dbReference type="InterPro" id="IPR022751">
    <property type="entry name" value="Alpha_mannosyltransferase"/>
</dbReference>
<proteinExistence type="inferred from homology"/>
<dbReference type="OrthoDB" id="4484309at2759"/>
<dbReference type="GO" id="GO:0000026">
    <property type="term" value="F:alpha-1,2-mannosyltransferase activity"/>
    <property type="evidence" value="ECO:0007669"/>
    <property type="project" value="TreeGrafter"/>
</dbReference>
<gene>
    <name evidence="11" type="ORF">ATNIH1004_011727</name>
    <name evidence="12" type="ORF">EYZ11_013231</name>
</gene>
<keyword evidence="8" id="KW-0333">Golgi apparatus</keyword>
<dbReference type="Proteomes" id="UP000324241">
    <property type="component" value="Unassembled WGS sequence"/>
</dbReference>
<dbReference type="InterPro" id="IPR029044">
    <property type="entry name" value="Nucleotide-diphossugar_trans"/>
</dbReference>
<evidence type="ECO:0000256" key="9">
    <source>
        <dbReference type="ARBA" id="ARBA00023136"/>
    </source>
</evidence>
<dbReference type="Gene3D" id="3.90.550.10">
    <property type="entry name" value="Spore Coat Polysaccharide Biosynthesis Protein SpsA, Chain A"/>
    <property type="match status" value="1"/>
</dbReference>
<evidence type="ECO:0000256" key="1">
    <source>
        <dbReference type="ARBA" id="ARBA00004323"/>
    </source>
</evidence>
<evidence type="ECO:0000256" key="8">
    <source>
        <dbReference type="ARBA" id="ARBA00023034"/>
    </source>
</evidence>
<dbReference type="Pfam" id="PF11051">
    <property type="entry name" value="Mannosyl_trans3"/>
    <property type="match status" value="2"/>
</dbReference>
<protein>
    <recommendedName>
        <fullName evidence="15">Alpha-1,2-mannosyltransferase (Mnn2)</fullName>
    </recommendedName>
</protein>
<dbReference type="PANTHER" id="PTHR31646">
    <property type="entry name" value="ALPHA-1,2-MANNOSYLTRANSFERASE MNN2"/>
    <property type="match status" value="1"/>
</dbReference>
<dbReference type="GO" id="GO:0000139">
    <property type="term" value="C:Golgi membrane"/>
    <property type="evidence" value="ECO:0007669"/>
    <property type="project" value="UniProtKB-SubCell"/>
</dbReference>
<evidence type="ECO:0000256" key="7">
    <source>
        <dbReference type="ARBA" id="ARBA00022989"/>
    </source>
</evidence>
<organism evidence="12 13">
    <name type="scientific">Aspergillus tanneri</name>
    <dbReference type="NCBI Taxonomy" id="1220188"/>
    <lineage>
        <taxon>Eukaryota</taxon>
        <taxon>Fungi</taxon>
        <taxon>Dikarya</taxon>
        <taxon>Ascomycota</taxon>
        <taxon>Pezizomycotina</taxon>
        <taxon>Eurotiomycetes</taxon>
        <taxon>Eurotiomycetidae</taxon>
        <taxon>Eurotiales</taxon>
        <taxon>Aspergillaceae</taxon>
        <taxon>Aspergillus</taxon>
        <taxon>Aspergillus subgen. Circumdati</taxon>
    </lineage>
</organism>
<dbReference type="SUPFAM" id="SSF53448">
    <property type="entry name" value="Nucleotide-diphospho-sugar transferases"/>
    <property type="match status" value="1"/>
</dbReference>
<keyword evidence="4" id="KW-0808">Transferase</keyword>
<evidence type="ECO:0000256" key="6">
    <source>
        <dbReference type="ARBA" id="ARBA00022968"/>
    </source>
</evidence>
<accession>A0A4S3J3L8</accession>
<evidence type="ECO:0000256" key="2">
    <source>
        <dbReference type="ARBA" id="ARBA00004922"/>
    </source>
</evidence>
<keyword evidence="9 10" id="KW-0472">Membrane</keyword>
<comment type="pathway">
    <text evidence="2">Protein modification; protein glycosylation.</text>
</comment>
<dbReference type="PANTHER" id="PTHR31646:SF1">
    <property type="entry name" value="ALPHA-1,2-MANNOSYLTRANSFERASE MNN2"/>
    <property type="match status" value="1"/>
</dbReference>
<evidence type="ECO:0000313" key="13">
    <source>
        <dbReference type="Proteomes" id="UP000308092"/>
    </source>
</evidence>
<comment type="caution">
    <text evidence="12">The sequence shown here is derived from an EMBL/GenBank/DDBJ whole genome shotgun (WGS) entry which is preliminary data.</text>
</comment>
<evidence type="ECO:0000313" key="11">
    <source>
        <dbReference type="EMBL" id="KAA8641591.1"/>
    </source>
</evidence>
<evidence type="ECO:0000256" key="5">
    <source>
        <dbReference type="ARBA" id="ARBA00022692"/>
    </source>
</evidence>
<feature type="transmembrane region" description="Helical" evidence="10">
    <location>
        <begin position="12"/>
        <end position="36"/>
    </location>
</feature>
<dbReference type="AlphaFoldDB" id="A0A4S3J3L8"/>
<dbReference type="STRING" id="1220188.A0A4S3J3L8"/>
<comment type="subcellular location">
    <subcellularLocation>
        <location evidence="1">Golgi apparatus membrane</location>
        <topology evidence="1">Single-pass type II membrane protein</topology>
    </subcellularLocation>
</comment>
<dbReference type="EMBL" id="SOSA01001287">
    <property type="protein sequence ID" value="THC87321.1"/>
    <property type="molecule type" value="Genomic_DNA"/>
</dbReference>
<evidence type="ECO:0008006" key="15">
    <source>
        <dbReference type="Google" id="ProtNLM"/>
    </source>
</evidence>
<dbReference type="RefSeq" id="XP_033420953.1">
    <property type="nucleotide sequence ID" value="XM_033576289.1"/>
</dbReference>
<evidence type="ECO:0000313" key="14">
    <source>
        <dbReference type="Proteomes" id="UP000324241"/>
    </source>
</evidence>
<keyword evidence="5 10" id="KW-0812">Transmembrane</keyword>
<dbReference type="EMBL" id="QUQM01000009">
    <property type="protein sequence ID" value="KAA8641591.1"/>
    <property type="molecule type" value="Genomic_DNA"/>
</dbReference>
<keyword evidence="7 10" id="KW-1133">Transmembrane helix</keyword>
<reference evidence="11 14" key="2">
    <citation type="submission" date="2019-08" db="EMBL/GenBank/DDBJ databases">
        <title>The genome sequence of a newly discovered highly antifungal drug resistant Aspergillus species, Aspergillus tanneri NIH 1004.</title>
        <authorList>
            <person name="Mounaud S."/>
            <person name="Singh I."/>
            <person name="Joardar V."/>
            <person name="Pakala S."/>
            <person name="Pakala S."/>
            <person name="Venepally P."/>
            <person name="Chung J.K."/>
            <person name="Losada L."/>
            <person name="Nierman W.C."/>
        </authorList>
    </citation>
    <scope>NUCLEOTIDE SEQUENCE [LARGE SCALE GENOMIC DNA]</scope>
    <source>
        <strain evidence="11 14">NIH1004</strain>
    </source>
</reference>
<evidence type="ECO:0000256" key="3">
    <source>
        <dbReference type="ARBA" id="ARBA00009105"/>
    </source>
</evidence>